<gene>
    <name evidence="1" type="ORF">GCM10009767_35560</name>
</gene>
<evidence type="ECO:0000313" key="2">
    <source>
        <dbReference type="Proteomes" id="UP001501204"/>
    </source>
</evidence>
<protein>
    <submittedName>
        <fullName evidence="1">Uncharacterized protein</fullName>
    </submittedName>
</protein>
<dbReference type="EMBL" id="BAAAOA010000046">
    <property type="protein sequence ID" value="GAA1774422.1"/>
    <property type="molecule type" value="Genomic_DNA"/>
</dbReference>
<dbReference type="Proteomes" id="UP001501204">
    <property type="component" value="Unassembled WGS sequence"/>
</dbReference>
<proteinExistence type="predicted"/>
<sequence length="230" mass="23837">MNDLLGLTPADFPATPSPLDAVVAPVAQRAFLDGRRRPIGCTGVSGRMLSPRLRRLVSAGGYEALVGFLAHYVALALPDPVATEGSFWAVETVVDVGVPAGEPQQLVRLRAHGVAVATVVEDPDGDGCEPLVCLALAPAPVVDRAYSPRRCYLDVEGAPVPAQHAEGPAGELGGRLLSDPQLLAAARRAVVGLMRLGPTGCAGHERDLADAVFTAITTTEDLIRPGDASV</sequence>
<reference evidence="2" key="1">
    <citation type="journal article" date="2019" name="Int. J. Syst. Evol. Microbiol.">
        <title>The Global Catalogue of Microorganisms (GCM) 10K type strain sequencing project: providing services to taxonomists for standard genome sequencing and annotation.</title>
        <authorList>
            <consortium name="The Broad Institute Genomics Platform"/>
            <consortium name="The Broad Institute Genome Sequencing Center for Infectious Disease"/>
            <person name="Wu L."/>
            <person name="Ma J."/>
        </authorList>
    </citation>
    <scope>NUCLEOTIDE SEQUENCE [LARGE SCALE GENOMIC DNA]</scope>
    <source>
        <strain evidence="2">JCM 14735</strain>
    </source>
</reference>
<dbReference type="RefSeq" id="WP_344124776.1">
    <property type="nucleotide sequence ID" value="NZ_BAAAOA010000046.1"/>
</dbReference>
<accession>A0ABP4XCS3</accession>
<evidence type="ECO:0000313" key="1">
    <source>
        <dbReference type="EMBL" id="GAA1774422.1"/>
    </source>
</evidence>
<organism evidence="1 2">
    <name type="scientific">Kocuria aegyptia</name>
    <dbReference type="NCBI Taxonomy" id="330943"/>
    <lineage>
        <taxon>Bacteria</taxon>
        <taxon>Bacillati</taxon>
        <taxon>Actinomycetota</taxon>
        <taxon>Actinomycetes</taxon>
        <taxon>Micrococcales</taxon>
        <taxon>Micrococcaceae</taxon>
        <taxon>Kocuria</taxon>
    </lineage>
</organism>
<comment type="caution">
    <text evidence="1">The sequence shown here is derived from an EMBL/GenBank/DDBJ whole genome shotgun (WGS) entry which is preliminary data.</text>
</comment>
<keyword evidence="2" id="KW-1185">Reference proteome</keyword>
<name>A0ABP4XCS3_9MICC</name>